<dbReference type="GO" id="GO:0008270">
    <property type="term" value="F:zinc ion binding"/>
    <property type="evidence" value="ECO:0007669"/>
    <property type="project" value="InterPro"/>
</dbReference>
<evidence type="ECO:0000313" key="2">
    <source>
        <dbReference type="EMBL" id="MTV75712.1"/>
    </source>
</evidence>
<proteinExistence type="predicted"/>
<accession>A0A6G2DHE1</accession>
<feature type="domain" description="Peptidase M26 C-terminal" evidence="1">
    <location>
        <begin position="11"/>
        <end position="77"/>
    </location>
</feature>
<dbReference type="Pfam" id="PF07580">
    <property type="entry name" value="Peptidase_M26_C"/>
    <property type="match status" value="1"/>
</dbReference>
<dbReference type="InterPro" id="IPR011505">
    <property type="entry name" value="Peptidase_M26_C_dom"/>
</dbReference>
<sequence>VISKGKEAITKWFKKVEPKVVSQTAQYDTVRQLTAEEKEKLSVSSVDDLVDQGLMSDRAVGNNTYNPADFETSYIAI</sequence>
<organism evidence="2 3">
    <name type="scientific">Streptococcus pneumoniae</name>
    <dbReference type="NCBI Taxonomy" id="1313"/>
    <lineage>
        <taxon>Bacteria</taxon>
        <taxon>Bacillati</taxon>
        <taxon>Bacillota</taxon>
        <taxon>Bacilli</taxon>
        <taxon>Lactobacillales</taxon>
        <taxon>Streptococcaceae</taxon>
        <taxon>Streptococcus</taxon>
    </lineage>
</organism>
<dbReference type="Proteomes" id="UP000483094">
    <property type="component" value="Unassembled WGS sequence"/>
</dbReference>
<dbReference type="GO" id="GO:0005576">
    <property type="term" value="C:extracellular region"/>
    <property type="evidence" value="ECO:0007669"/>
    <property type="project" value="InterPro"/>
</dbReference>
<protein>
    <recommendedName>
        <fullName evidence="1">Peptidase M26 C-terminal domain-containing protein</fullName>
    </recommendedName>
</protein>
<evidence type="ECO:0000259" key="1">
    <source>
        <dbReference type="Pfam" id="PF07580"/>
    </source>
</evidence>
<dbReference type="EMBL" id="WNHQ01002523">
    <property type="protein sequence ID" value="MTV75712.1"/>
    <property type="molecule type" value="Genomic_DNA"/>
</dbReference>
<comment type="caution">
    <text evidence="2">The sequence shown here is derived from an EMBL/GenBank/DDBJ whole genome shotgun (WGS) entry which is preliminary data.</text>
</comment>
<feature type="non-terminal residue" evidence="2">
    <location>
        <position position="1"/>
    </location>
</feature>
<feature type="non-terminal residue" evidence="2">
    <location>
        <position position="77"/>
    </location>
</feature>
<name>A0A6G2DHE1_STREE</name>
<evidence type="ECO:0000313" key="3">
    <source>
        <dbReference type="Proteomes" id="UP000483094"/>
    </source>
</evidence>
<dbReference type="GO" id="GO:0004222">
    <property type="term" value="F:metalloendopeptidase activity"/>
    <property type="evidence" value="ECO:0007669"/>
    <property type="project" value="InterPro"/>
</dbReference>
<gene>
    <name evidence="2" type="ORF">GM540_17425</name>
</gene>
<dbReference type="AlphaFoldDB" id="A0A6G2DHE1"/>
<reference evidence="2 3" key="1">
    <citation type="submission" date="2019-11" db="EMBL/GenBank/DDBJ databases">
        <title>Growth characteristics of pneumococcus vary with the chemical composition of the capsule and with environmental conditions.</title>
        <authorList>
            <person name="Tothpal A."/>
            <person name="Desobry K."/>
            <person name="Joshi S."/>
            <person name="Wyllie A.L."/>
            <person name="Weinberger D.M."/>
        </authorList>
    </citation>
    <scope>NUCLEOTIDE SEQUENCE [LARGE SCALE GENOMIC DNA]</scope>
    <source>
        <strain evidence="3">pnumococcus19F</strain>
    </source>
</reference>